<dbReference type="PANTHER" id="PTHR43806">
    <property type="entry name" value="PEPTIDASE S8"/>
    <property type="match status" value="1"/>
</dbReference>
<evidence type="ECO:0000256" key="2">
    <source>
        <dbReference type="ARBA" id="ARBA00022512"/>
    </source>
</evidence>
<dbReference type="Gene3D" id="3.40.50.200">
    <property type="entry name" value="Peptidase S8/S53 domain"/>
    <property type="match status" value="1"/>
</dbReference>
<evidence type="ECO:0000256" key="7">
    <source>
        <dbReference type="PROSITE-ProRule" id="PRU01240"/>
    </source>
</evidence>
<dbReference type="GO" id="GO:0006508">
    <property type="term" value="P:proteolysis"/>
    <property type="evidence" value="ECO:0007669"/>
    <property type="project" value="UniProtKB-KW"/>
</dbReference>
<evidence type="ECO:0000313" key="12">
    <source>
        <dbReference type="EMBL" id="RVT49988.1"/>
    </source>
</evidence>
<keyword evidence="4 7" id="KW-0378">Hydrolase</keyword>
<dbReference type="InterPro" id="IPR050131">
    <property type="entry name" value="Peptidase_S8_subtilisin-like"/>
</dbReference>
<keyword evidence="5 7" id="KW-0720">Serine protease</keyword>
<keyword evidence="3 7" id="KW-0645">Protease</keyword>
<evidence type="ECO:0000256" key="5">
    <source>
        <dbReference type="ARBA" id="ARBA00022825"/>
    </source>
</evidence>
<keyword evidence="2" id="KW-0134">Cell wall</keyword>
<dbReference type="InterPro" id="IPR022398">
    <property type="entry name" value="Peptidase_S8_His-AS"/>
</dbReference>
<evidence type="ECO:0000256" key="8">
    <source>
        <dbReference type="SAM" id="SignalP"/>
    </source>
</evidence>
<comment type="similarity">
    <text evidence="1 7">Belongs to the peptidase S8 family.</text>
</comment>
<dbReference type="EMBL" id="SACT01000006">
    <property type="protein sequence ID" value="RVT49988.1"/>
    <property type="molecule type" value="Genomic_DNA"/>
</dbReference>
<feature type="active site" description="Charge relay system" evidence="6 7">
    <location>
        <position position="439"/>
    </location>
</feature>
<evidence type="ECO:0000256" key="6">
    <source>
        <dbReference type="PIRSR" id="PIRSR615500-1"/>
    </source>
</evidence>
<dbReference type="AlphaFoldDB" id="A0A437JSI6"/>
<reference evidence="12 13" key="1">
    <citation type="submission" date="2019-01" db="EMBL/GenBank/DDBJ databases">
        <authorList>
            <person name="Chen W.-M."/>
        </authorList>
    </citation>
    <scope>NUCLEOTIDE SEQUENCE [LARGE SCALE GENOMIC DNA]</scope>
    <source>
        <strain evidence="12 13">ICH-3</strain>
    </source>
</reference>
<dbReference type="Proteomes" id="UP000288178">
    <property type="component" value="Unassembled WGS sequence"/>
</dbReference>
<dbReference type="InterPro" id="IPR036852">
    <property type="entry name" value="Peptidase_S8/S53_dom_sf"/>
</dbReference>
<dbReference type="Pfam" id="PF02225">
    <property type="entry name" value="PA"/>
    <property type="match status" value="1"/>
</dbReference>
<comment type="caution">
    <text evidence="12">The sequence shown here is derived from an EMBL/GenBank/DDBJ whole genome shotgun (WGS) entry which is preliminary data.</text>
</comment>
<dbReference type="SUPFAM" id="SSF52743">
    <property type="entry name" value="Subtilisin-like"/>
    <property type="match status" value="1"/>
</dbReference>
<dbReference type="Gene3D" id="3.50.30.30">
    <property type="match status" value="1"/>
</dbReference>
<feature type="domain" description="PA" evidence="10">
    <location>
        <begin position="335"/>
        <end position="411"/>
    </location>
</feature>
<sequence>MTSTGILARACAIAGVALVTAASASAADGRYIVKFRDLQGAASAVQAAGGRVALELRPQRALAAQLPAAAVEALRRHPLVEYVEVDARRYPLAQSVPYGIPMVQANDPVFTGNAASGSNTTVCIIDSGYQRAHEDLPDTNVTGTNDNGSGNWAEDTCGHGSHVAGTIAASNNSLGVLGVVGNGNLHLHIEKVFSGADCGWAYSSSLVTALNRCVAAAGSNRLVINMSLGGSTSSRTERNAFDNAYANGVLPIAAAGNDGNTRTSYPAGYAGVVSVAAVDAAGVVADFSQQNSDVELAAPGVGVVSTTPFKASTLSAGGAYWIGTDIDGSARTSVNGALVDGGECTAAGAWTGRVVLCRRGTISFADKVANVVSGGGVGAAIYNNEAGGFAGTLNGSSTIPAISISDADGAAALGRLGNIATLDNTAGVGNGYEAYDGTSMATPHVAGVAALVWSLNPTRSAADIREALQLTAIDKGAAGRDNAYGFGIIQAKAAHELLQTPVVVTAPTLNGVTSVRKKGRTYARLSWAGGSSAQVDVRRDGVVVQTTANDGSTDDGPLGSGSYGYQVCAAGTSTCSATVVFSF</sequence>
<feature type="active site" description="Charge relay system" evidence="6 7">
    <location>
        <position position="126"/>
    </location>
</feature>
<dbReference type="GO" id="GO:0005615">
    <property type="term" value="C:extracellular space"/>
    <property type="evidence" value="ECO:0007669"/>
    <property type="project" value="TreeGrafter"/>
</dbReference>
<feature type="active site" description="Charge relay system" evidence="6 7">
    <location>
        <position position="159"/>
    </location>
</feature>
<evidence type="ECO:0000259" key="10">
    <source>
        <dbReference type="Pfam" id="PF02225"/>
    </source>
</evidence>
<name>A0A437JSI6_9BURK</name>
<dbReference type="PROSITE" id="PS00137">
    <property type="entry name" value="SUBTILASE_HIS"/>
    <property type="match status" value="1"/>
</dbReference>
<dbReference type="PRINTS" id="PR00723">
    <property type="entry name" value="SUBTILISIN"/>
</dbReference>
<keyword evidence="2" id="KW-0964">Secreted</keyword>
<dbReference type="PANTHER" id="PTHR43806:SF11">
    <property type="entry name" value="CEREVISIN-RELATED"/>
    <property type="match status" value="1"/>
</dbReference>
<keyword evidence="13" id="KW-1185">Reference proteome</keyword>
<dbReference type="SUPFAM" id="SSF54897">
    <property type="entry name" value="Protease propeptides/inhibitors"/>
    <property type="match status" value="1"/>
</dbReference>
<feature type="domain" description="Peptidase S8/S53" evidence="9">
    <location>
        <begin position="117"/>
        <end position="306"/>
    </location>
</feature>
<dbReference type="GO" id="GO:0004252">
    <property type="term" value="F:serine-type endopeptidase activity"/>
    <property type="evidence" value="ECO:0007669"/>
    <property type="project" value="UniProtKB-UniRule"/>
</dbReference>
<evidence type="ECO:0000256" key="4">
    <source>
        <dbReference type="ARBA" id="ARBA00022801"/>
    </source>
</evidence>
<proteinExistence type="inferred from homology"/>
<keyword evidence="8" id="KW-0732">Signal</keyword>
<protein>
    <submittedName>
        <fullName evidence="12">Peptidase S8</fullName>
    </submittedName>
</protein>
<dbReference type="PROSITE" id="PS00138">
    <property type="entry name" value="SUBTILASE_SER"/>
    <property type="match status" value="1"/>
</dbReference>
<dbReference type="InterPro" id="IPR000209">
    <property type="entry name" value="Peptidase_S8/S53_dom"/>
</dbReference>
<organism evidence="12 13">
    <name type="scientific">Rubrivivax albus</name>
    <dbReference type="NCBI Taxonomy" id="2499835"/>
    <lineage>
        <taxon>Bacteria</taxon>
        <taxon>Pseudomonadati</taxon>
        <taxon>Pseudomonadota</taxon>
        <taxon>Betaproteobacteria</taxon>
        <taxon>Burkholderiales</taxon>
        <taxon>Sphaerotilaceae</taxon>
        <taxon>Rubrivivax</taxon>
    </lineage>
</organism>
<feature type="signal peptide" evidence="8">
    <location>
        <begin position="1"/>
        <end position="26"/>
    </location>
</feature>
<evidence type="ECO:0000259" key="11">
    <source>
        <dbReference type="Pfam" id="PF22148"/>
    </source>
</evidence>
<accession>A0A437JSI6</accession>
<feature type="domain" description="Peptidase S8/S53" evidence="9">
    <location>
        <begin position="428"/>
        <end position="487"/>
    </location>
</feature>
<gene>
    <name evidence="12" type="ORF">ENE75_16825</name>
</gene>
<dbReference type="InterPro" id="IPR015500">
    <property type="entry name" value="Peptidase_S8_subtilisin-rel"/>
</dbReference>
<dbReference type="InterPro" id="IPR054399">
    <property type="entry name" value="Fervidolysin-like_N_prodom"/>
</dbReference>
<dbReference type="InterPro" id="IPR003137">
    <property type="entry name" value="PA_domain"/>
</dbReference>
<evidence type="ECO:0000259" key="9">
    <source>
        <dbReference type="Pfam" id="PF00082"/>
    </source>
</evidence>
<dbReference type="Gene3D" id="3.30.70.80">
    <property type="entry name" value="Peptidase S8 propeptide/proteinase inhibitor I9"/>
    <property type="match status" value="1"/>
</dbReference>
<dbReference type="Pfam" id="PF00082">
    <property type="entry name" value="Peptidase_S8"/>
    <property type="match status" value="2"/>
</dbReference>
<feature type="chain" id="PRO_5019107408" evidence="8">
    <location>
        <begin position="27"/>
        <end position="583"/>
    </location>
</feature>
<dbReference type="InterPro" id="IPR023828">
    <property type="entry name" value="Peptidase_S8_Ser-AS"/>
</dbReference>
<dbReference type="Pfam" id="PF22148">
    <property type="entry name" value="Fervidolysin_NPro-like"/>
    <property type="match status" value="1"/>
</dbReference>
<evidence type="ECO:0000256" key="1">
    <source>
        <dbReference type="ARBA" id="ARBA00011073"/>
    </source>
</evidence>
<dbReference type="RefSeq" id="WP_128199498.1">
    <property type="nucleotide sequence ID" value="NZ_SACT01000006.1"/>
</dbReference>
<evidence type="ECO:0000313" key="13">
    <source>
        <dbReference type="Proteomes" id="UP000288178"/>
    </source>
</evidence>
<evidence type="ECO:0000256" key="3">
    <source>
        <dbReference type="ARBA" id="ARBA00022670"/>
    </source>
</evidence>
<dbReference type="PROSITE" id="PS51892">
    <property type="entry name" value="SUBTILASE"/>
    <property type="match status" value="1"/>
</dbReference>
<dbReference type="OrthoDB" id="9790784at2"/>
<dbReference type="InterPro" id="IPR037045">
    <property type="entry name" value="S8pro/Inhibitor_I9_sf"/>
</dbReference>
<feature type="domain" description="Fervidolysin-like N-terminal prodomain" evidence="11">
    <location>
        <begin position="21"/>
        <end position="85"/>
    </location>
</feature>